<feature type="region of interest" description="Disordered" evidence="1">
    <location>
        <begin position="81"/>
        <end position="145"/>
    </location>
</feature>
<feature type="compositionally biased region" description="Basic and acidic residues" evidence="1">
    <location>
        <begin position="94"/>
        <end position="112"/>
    </location>
</feature>
<feature type="compositionally biased region" description="Polar residues" evidence="1">
    <location>
        <begin position="136"/>
        <end position="145"/>
    </location>
</feature>
<feature type="region of interest" description="Disordered" evidence="1">
    <location>
        <begin position="160"/>
        <end position="180"/>
    </location>
</feature>
<dbReference type="AlphaFoldDB" id="A0A6J2JUW9"/>
<evidence type="ECO:0000313" key="3">
    <source>
        <dbReference type="RefSeq" id="XP_028033108.1"/>
    </source>
</evidence>
<dbReference type="KEGG" id="bman:114245218"/>
<dbReference type="Proteomes" id="UP000504629">
    <property type="component" value="Unplaced"/>
</dbReference>
<dbReference type="GeneID" id="114245218"/>
<reference evidence="3" key="1">
    <citation type="submission" date="2025-08" db="UniProtKB">
        <authorList>
            <consortium name="RefSeq"/>
        </authorList>
    </citation>
    <scope>IDENTIFICATION</scope>
    <source>
        <tissue evidence="3">Silk gland</tissue>
    </source>
</reference>
<feature type="region of interest" description="Disordered" evidence="1">
    <location>
        <begin position="530"/>
        <end position="553"/>
    </location>
</feature>
<keyword evidence="2" id="KW-1185">Reference proteome</keyword>
<feature type="compositionally biased region" description="Polar residues" evidence="1">
    <location>
        <begin position="542"/>
        <end position="553"/>
    </location>
</feature>
<protein>
    <submittedName>
        <fullName evidence="3">Uncharacterized protein LOC114245218</fullName>
    </submittedName>
</protein>
<evidence type="ECO:0000313" key="2">
    <source>
        <dbReference type="Proteomes" id="UP000504629"/>
    </source>
</evidence>
<feature type="region of interest" description="Disordered" evidence="1">
    <location>
        <begin position="705"/>
        <end position="736"/>
    </location>
</feature>
<proteinExistence type="predicted"/>
<feature type="compositionally biased region" description="Polar residues" evidence="1">
    <location>
        <begin position="718"/>
        <end position="734"/>
    </location>
</feature>
<sequence length="1061" mass="122650">MVDENELKTELKTELNKCRKRFKGVENFLRRVAFNLGNTPSQTEVKIISCIPIDVTDLQQKIIQLERQLEDVRNAKQNFKEDTVSVTTARSTKSAKDNGNENKRRNTKEDIKNVNGEMVEVKDKLRKSSKGENNAKDSNLPPNATSVHTAFCRQNFSRLHGTTDSTGSELPEDSLTSRFNGSSSFQKYSTASSMFPTTSAIPNGYKLKDNSKMTGEHWSPKDLRNLFSKMKKPRKNKTHFVYYAQTDRTPFNNYEMTPDSLSNYHEVLGHHYLSEVIKKQYQPVPVKDYMSDGSKYTSPICRDEYLSPDSCPYETDICSCFQGMFYNVDNYLLDNDMEPTQLKVNYSNIYNDSSLYDVIPVKEKQFNTFANNSPKEKKSEIVMKCWPETVRVKPHPQHVIVNYHTEARCKENHINTRSRRSNNLIRQRHKRNKKQFREQKTGMSSNSYSVDLSQVYTKIIPKTKNAQTSGIIKQPLLQHSKCLNAPINNVQPQVLTKIIGQENKTQVTLGQIKNILQTVLTEVRESTMKNVEEKTKKDATVQKGSSQSNMREGSSLLNSFTYSPFNMSPYPPTCSRQMASNLCCYPGHSPMHNYPLIIQTPGRHLCSSCFKNSHYKPTGKTMPTNSDKLKEQRYKETDKLIREIYKSVALDIPTKDTSLSEYNIASSNNEKEADLKIIKIEDKKIVDVVSEIFRNRNINTDTSESNAVSTTVHDDSVGRNSKLSTIHSNNTQTDFPKEDKNIQLSMDTGSDTAVESNPKTVDKGDNKRIFRSGDDCDEVSSSETDSDTVVPMQKTKVKKKTGIFSKMMNMFNKKKTDDKIKAQSETESSDSDDYQTVYSHKDEKPRRTQRRVIQISKQPHSKIVRPKRSRNFAENKNKRKPYMEQEYRRRWNEKIMFENEKIRHSSEQPFWWETTKRPKYEPIYRQNVEARSVFVEPVISPRHFGAPHRFTTYTTPNAINCKPFRPYAADYFNIPTRQHTQQHPFRSITRFNDGIVRTPYVSTNNRDLTKPNFDQSEKIKPGVGLKKYYEERKPSKGLSWLKKYNMGIRCGDQWKKFILES</sequence>
<dbReference type="OrthoDB" id="7351241at2759"/>
<feature type="region of interest" description="Disordered" evidence="1">
    <location>
        <begin position="815"/>
        <end position="850"/>
    </location>
</feature>
<evidence type="ECO:0000256" key="1">
    <source>
        <dbReference type="SAM" id="MobiDB-lite"/>
    </source>
</evidence>
<accession>A0A6J2JUW9</accession>
<organism evidence="2 3">
    <name type="scientific">Bombyx mandarina</name>
    <name type="common">Wild silk moth</name>
    <name type="synonym">Wild silkworm</name>
    <dbReference type="NCBI Taxonomy" id="7092"/>
    <lineage>
        <taxon>Eukaryota</taxon>
        <taxon>Metazoa</taxon>
        <taxon>Ecdysozoa</taxon>
        <taxon>Arthropoda</taxon>
        <taxon>Hexapoda</taxon>
        <taxon>Insecta</taxon>
        <taxon>Pterygota</taxon>
        <taxon>Neoptera</taxon>
        <taxon>Endopterygota</taxon>
        <taxon>Lepidoptera</taxon>
        <taxon>Glossata</taxon>
        <taxon>Ditrysia</taxon>
        <taxon>Bombycoidea</taxon>
        <taxon>Bombycidae</taxon>
        <taxon>Bombycinae</taxon>
        <taxon>Bombyx</taxon>
    </lineage>
</organism>
<name>A0A6J2JUW9_BOMMA</name>
<feature type="compositionally biased region" description="Basic and acidic residues" evidence="1">
    <location>
        <begin position="815"/>
        <end position="824"/>
    </location>
</feature>
<feature type="compositionally biased region" description="Basic and acidic residues" evidence="1">
    <location>
        <begin position="530"/>
        <end position="540"/>
    </location>
</feature>
<dbReference type="RefSeq" id="XP_028033108.1">
    <property type="nucleotide sequence ID" value="XM_028177307.1"/>
</dbReference>
<gene>
    <name evidence="3" type="primary">LOC114245218</name>
</gene>